<dbReference type="PIRSF" id="PIRSF002786">
    <property type="entry name" value="XcpX"/>
    <property type="match status" value="1"/>
</dbReference>
<keyword evidence="7" id="KW-0653">Protein transport</keyword>
<keyword evidence="9 10" id="KW-0472">Membrane</keyword>
<dbReference type="SUPFAM" id="SSF158544">
    <property type="entry name" value="GspK insert domain-like"/>
    <property type="match status" value="1"/>
</dbReference>
<dbReference type="Gene3D" id="1.10.40.60">
    <property type="entry name" value="EpsJ-like"/>
    <property type="match status" value="2"/>
</dbReference>
<accession>A0A345P676</accession>
<dbReference type="SUPFAM" id="SSF54523">
    <property type="entry name" value="Pili subunits"/>
    <property type="match status" value="1"/>
</dbReference>
<dbReference type="InterPro" id="IPR049031">
    <property type="entry name" value="T2SSK_SAM-like_1st"/>
</dbReference>
<gene>
    <name evidence="14" type="ORF">HYN46_08020</name>
</gene>
<evidence type="ECO:0000256" key="5">
    <source>
        <dbReference type="ARBA" id="ARBA00022519"/>
    </source>
</evidence>
<feature type="transmembrane region" description="Helical" evidence="11">
    <location>
        <begin position="28"/>
        <end position="48"/>
    </location>
</feature>
<evidence type="ECO:0000256" key="6">
    <source>
        <dbReference type="ARBA" id="ARBA00022692"/>
    </source>
</evidence>
<dbReference type="AlphaFoldDB" id="A0A345P676"/>
<evidence type="ECO:0000313" key="15">
    <source>
        <dbReference type="Proteomes" id="UP000253940"/>
    </source>
</evidence>
<dbReference type="Pfam" id="PF21687">
    <property type="entry name" value="T2SSK_1st"/>
    <property type="match status" value="1"/>
</dbReference>
<evidence type="ECO:0000256" key="1">
    <source>
        <dbReference type="ARBA" id="ARBA00004533"/>
    </source>
</evidence>
<comment type="similarity">
    <text evidence="2 10">Belongs to the GSP K family.</text>
</comment>
<keyword evidence="15" id="KW-1185">Reference proteome</keyword>
<feature type="domain" description="T2SS protein K first SAM-like" evidence="13">
    <location>
        <begin position="122"/>
        <end position="224"/>
    </location>
</feature>
<evidence type="ECO:0000259" key="12">
    <source>
        <dbReference type="Pfam" id="PF03934"/>
    </source>
</evidence>
<dbReference type="InterPro" id="IPR038072">
    <property type="entry name" value="GspK_central_sf"/>
</dbReference>
<dbReference type="EMBL" id="CP031222">
    <property type="protein sequence ID" value="AXI02785.1"/>
    <property type="molecule type" value="Genomic_DNA"/>
</dbReference>
<keyword evidence="3 10" id="KW-0813">Transport</keyword>
<feature type="domain" description="T2SS protein K second SAM-like" evidence="12">
    <location>
        <begin position="229"/>
        <end position="282"/>
    </location>
</feature>
<keyword evidence="4 10" id="KW-1003">Cell membrane</keyword>
<dbReference type="PANTHER" id="PTHR38831">
    <property type="entry name" value="TYPE II SECRETION SYSTEM PROTEIN K"/>
    <property type="match status" value="1"/>
</dbReference>
<evidence type="ECO:0000256" key="2">
    <source>
        <dbReference type="ARBA" id="ARBA00007246"/>
    </source>
</evidence>
<evidence type="ECO:0000256" key="8">
    <source>
        <dbReference type="ARBA" id="ARBA00022989"/>
    </source>
</evidence>
<keyword evidence="5 10" id="KW-0997">Cell inner membrane</keyword>
<name>A0A345P676_9GAMM</name>
<dbReference type="InterPro" id="IPR045584">
    <property type="entry name" value="Pilin-like"/>
</dbReference>
<keyword evidence="6 11" id="KW-0812">Transmembrane</keyword>
<reference evidence="14 15" key="1">
    <citation type="submission" date="2018-07" db="EMBL/GenBank/DDBJ databases">
        <title>Genome sequencing of Moraxellaceae gen. HYN0046.</title>
        <authorList>
            <person name="Kim M."/>
            <person name="Yi H."/>
        </authorList>
    </citation>
    <scope>NUCLEOTIDE SEQUENCE [LARGE SCALE GENOMIC DNA]</scope>
    <source>
        <strain evidence="14 15">HYN0046</strain>
    </source>
</reference>
<evidence type="ECO:0000259" key="13">
    <source>
        <dbReference type="Pfam" id="PF21687"/>
    </source>
</evidence>
<evidence type="ECO:0000256" key="9">
    <source>
        <dbReference type="ARBA" id="ARBA00023136"/>
    </source>
</evidence>
<keyword evidence="8 11" id="KW-1133">Transmembrane helix</keyword>
<dbReference type="Proteomes" id="UP000253940">
    <property type="component" value="Chromosome"/>
</dbReference>
<evidence type="ECO:0000256" key="3">
    <source>
        <dbReference type="ARBA" id="ARBA00022448"/>
    </source>
</evidence>
<dbReference type="NCBIfam" id="NF037980">
    <property type="entry name" value="T2SS_GspK"/>
    <property type="match status" value="1"/>
</dbReference>
<dbReference type="KEGG" id="mbah:HYN46_08020"/>
<comment type="subcellular location">
    <subcellularLocation>
        <location evidence="1 10">Cell inner membrane</location>
    </subcellularLocation>
</comment>
<evidence type="ECO:0000256" key="11">
    <source>
        <dbReference type="SAM" id="Phobius"/>
    </source>
</evidence>
<dbReference type="Gene3D" id="3.30.1300.30">
    <property type="entry name" value="GSPII I/J protein-like"/>
    <property type="match status" value="1"/>
</dbReference>
<proteinExistence type="inferred from homology"/>
<dbReference type="GO" id="GO:0005886">
    <property type="term" value="C:plasma membrane"/>
    <property type="evidence" value="ECO:0007669"/>
    <property type="project" value="UniProtKB-SubCell"/>
</dbReference>
<dbReference type="InterPro" id="IPR005628">
    <property type="entry name" value="GspK"/>
</dbReference>
<dbReference type="GO" id="GO:0009306">
    <property type="term" value="P:protein secretion"/>
    <property type="evidence" value="ECO:0007669"/>
    <property type="project" value="InterPro"/>
</dbReference>
<evidence type="ECO:0000256" key="10">
    <source>
        <dbReference type="PIRNR" id="PIRNR002786"/>
    </source>
</evidence>
<dbReference type="OrthoDB" id="5293133at2"/>
<sequence>MPYQQQAEGEIKMKHSTRLHLKGNQQGVALLTILLMVVTATILAVGLLTRQDRMLRETSVLLRQDQSLQYALAGESVVGAGLMQSAKLNTGADSLKDEWAKPRPPIPIEDAVINVRIIDQSGKFNLNNLYLAADTDKAANLAYFKRLLKEVGIDPEAASAVLDWEDANDEPTGSLGAESSFYLGQNPPYLAANRLFGQPEELRKVRGFEGAKYNLIAPYITALPSASKINVNTAPAVVLAALDDSLTVNDMTAFVTQRAGATTPIIKSAAAFLNDSSFSKIPLTPPEQRNNIQKLIDVKSNYFQAWINVNSNGRERFLTSDLVRTSQSVTAWQRSFAPIPYFSVKPGGS</sequence>
<dbReference type="InterPro" id="IPR049179">
    <property type="entry name" value="T2SSK_SAM-like_2nd"/>
</dbReference>
<dbReference type="PANTHER" id="PTHR38831:SF1">
    <property type="entry name" value="TYPE II SECRETION SYSTEM PROTEIN K-RELATED"/>
    <property type="match status" value="1"/>
</dbReference>
<evidence type="ECO:0000256" key="4">
    <source>
        <dbReference type="ARBA" id="ARBA00022475"/>
    </source>
</evidence>
<organism evidence="14 15">
    <name type="scientific">Aquirhabdus parva</name>
    <dbReference type="NCBI Taxonomy" id="2283318"/>
    <lineage>
        <taxon>Bacteria</taxon>
        <taxon>Pseudomonadati</taxon>
        <taxon>Pseudomonadota</taxon>
        <taxon>Gammaproteobacteria</taxon>
        <taxon>Moraxellales</taxon>
        <taxon>Moraxellaceae</taxon>
        <taxon>Aquirhabdus</taxon>
    </lineage>
</organism>
<evidence type="ECO:0000256" key="7">
    <source>
        <dbReference type="ARBA" id="ARBA00022927"/>
    </source>
</evidence>
<protein>
    <recommendedName>
        <fullName evidence="10">Type II secretion system protein K</fullName>
    </recommendedName>
</protein>
<evidence type="ECO:0000313" key="14">
    <source>
        <dbReference type="EMBL" id="AXI02785.1"/>
    </source>
</evidence>
<dbReference type="Pfam" id="PF03934">
    <property type="entry name" value="T2SSK"/>
    <property type="match status" value="1"/>
</dbReference>